<keyword evidence="3 6" id="KW-0812">Transmembrane</keyword>
<dbReference type="Pfam" id="PF04116">
    <property type="entry name" value="FA_hydroxylase"/>
    <property type="match status" value="1"/>
</dbReference>
<sequence>MASLLESCCLGLPFIYLVRAGYLSKYKIQSKNNTPAAQDKCVTRLLLYHIGVNLPVMILSYPVFRYMGMRSSLPLPSWNVVSLQILLSFILEDFVFYRILHTKWLYKHAHSVHHEYATPFGLTSEYAHPAEILFLGFPTIVGPAIIGPIVGTISLGAPQICFLCMEGNKRLRKLEALDMNYFNTTIFQYIGLLAPNIKTLYLSGNDLSGPITDQEVSTLSELEFLDFSFTSLSYDFLQNIGEMVSL</sequence>
<dbReference type="GO" id="GO:0005506">
    <property type="term" value="F:iron ion binding"/>
    <property type="evidence" value="ECO:0007669"/>
    <property type="project" value="InterPro"/>
</dbReference>
<dbReference type="EMBL" id="DUZY01000007">
    <property type="protein sequence ID" value="DAD45037.1"/>
    <property type="molecule type" value="Genomic_DNA"/>
</dbReference>
<dbReference type="GO" id="GO:0008610">
    <property type="term" value="P:lipid biosynthetic process"/>
    <property type="evidence" value="ECO:0007669"/>
    <property type="project" value="InterPro"/>
</dbReference>
<keyword evidence="5 6" id="KW-0472">Membrane</keyword>
<dbReference type="InterPro" id="IPR006694">
    <property type="entry name" value="Fatty_acid_hydroxylase"/>
</dbReference>
<dbReference type="GO" id="GO:0016020">
    <property type="term" value="C:membrane"/>
    <property type="evidence" value="ECO:0007669"/>
    <property type="project" value="UniProtKB-SubCell"/>
</dbReference>
<comment type="subcellular location">
    <subcellularLocation>
        <location evidence="1">Membrane</location>
    </subcellularLocation>
</comment>
<evidence type="ECO:0000259" key="7">
    <source>
        <dbReference type="Pfam" id="PF04116"/>
    </source>
</evidence>
<evidence type="ECO:0000313" key="8">
    <source>
        <dbReference type="EMBL" id="DAD45037.1"/>
    </source>
</evidence>
<evidence type="ECO:0000256" key="1">
    <source>
        <dbReference type="ARBA" id="ARBA00004370"/>
    </source>
</evidence>
<dbReference type="Proteomes" id="UP000607653">
    <property type="component" value="Unassembled WGS sequence"/>
</dbReference>
<comment type="caution">
    <text evidence="8">The sequence shown here is derived from an EMBL/GenBank/DDBJ whole genome shotgun (WGS) entry which is preliminary data.</text>
</comment>
<comment type="similarity">
    <text evidence="2">Belongs to the sterol desaturase family.</text>
</comment>
<evidence type="ECO:0000256" key="3">
    <source>
        <dbReference type="ARBA" id="ARBA00022692"/>
    </source>
</evidence>
<gene>
    <name evidence="8" type="ORF">HUJ06_003267</name>
</gene>
<dbReference type="PANTHER" id="PTHR11863">
    <property type="entry name" value="STEROL DESATURASE"/>
    <property type="match status" value="1"/>
</dbReference>
<feature type="transmembrane region" description="Helical" evidence="6">
    <location>
        <begin position="44"/>
        <end position="64"/>
    </location>
</feature>
<dbReference type="SUPFAM" id="SSF52047">
    <property type="entry name" value="RNI-like"/>
    <property type="match status" value="1"/>
</dbReference>
<name>A0A822ZJI7_NELNU</name>
<evidence type="ECO:0000313" key="9">
    <source>
        <dbReference type="Proteomes" id="UP000607653"/>
    </source>
</evidence>
<evidence type="ECO:0000256" key="2">
    <source>
        <dbReference type="ARBA" id="ARBA00009324"/>
    </source>
</evidence>
<evidence type="ECO:0000256" key="5">
    <source>
        <dbReference type="ARBA" id="ARBA00023136"/>
    </source>
</evidence>
<dbReference type="AlphaFoldDB" id="A0A822ZJI7"/>
<organism evidence="8 9">
    <name type="scientific">Nelumbo nucifera</name>
    <name type="common">Sacred lotus</name>
    <dbReference type="NCBI Taxonomy" id="4432"/>
    <lineage>
        <taxon>Eukaryota</taxon>
        <taxon>Viridiplantae</taxon>
        <taxon>Streptophyta</taxon>
        <taxon>Embryophyta</taxon>
        <taxon>Tracheophyta</taxon>
        <taxon>Spermatophyta</taxon>
        <taxon>Magnoliopsida</taxon>
        <taxon>Proteales</taxon>
        <taxon>Nelumbonaceae</taxon>
        <taxon>Nelumbo</taxon>
    </lineage>
</organism>
<feature type="domain" description="Fatty acid hydroxylase" evidence="7">
    <location>
        <begin position="86"/>
        <end position="153"/>
    </location>
</feature>
<keyword evidence="4 6" id="KW-1133">Transmembrane helix</keyword>
<protein>
    <recommendedName>
        <fullName evidence="7">Fatty acid hydroxylase domain-containing protein</fullName>
    </recommendedName>
</protein>
<keyword evidence="9" id="KW-1185">Reference proteome</keyword>
<evidence type="ECO:0000256" key="6">
    <source>
        <dbReference type="SAM" id="Phobius"/>
    </source>
</evidence>
<dbReference type="InterPro" id="IPR050307">
    <property type="entry name" value="Sterol_Desaturase_Related"/>
</dbReference>
<feature type="transmembrane region" description="Helical" evidence="6">
    <location>
        <begin position="76"/>
        <end position="97"/>
    </location>
</feature>
<dbReference type="GO" id="GO:0016491">
    <property type="term" value="F:oxidoreductase activity"/>
    <property type="evidence" value="ECO:0007669"/>
    <property type="project" value="InterPro"/>
</dbReference>
<accession>A0A822ZJI7</accession>
<reference evidence="8 9" key="1">
    <citation type="journal article" date="2020" name="Mol. Biol. Evol.">
        <title>Distinct Expression and Methylation Patterns for Genes with Different Fates following a Single Whole-Genome Duplication in Flowering Plants.</title>
        <authorList>
            <person name="Shi T."/>
            <person name="Rahmani R.S."/>
            <person name="Gugger P.F."/>
            <person name="Wang M."/>
            <person name="Li H."/>
            <person name="Zhang Y."/>
            <person name="Li Z."/>
            <person name="Wang Q."/>
            <person name="Van de Peer Y."/>
            <person name="Marchal K."/>
            <person name="Chen J."/>
        </authorList>
    </citation>
    <scope>NUCLEOTIDE SEQUENCE [LARGE SCALE GENOMIC DNA]</scope>
    <source>
        <tissue evidence="8">Leaf</tissue>
    </source>
</reference>
<dbReference type="InterPro" id="IPR032675">
    <property type="entry name" value="LRR_dom_sf"/>
</dbReference>
<proteinExistence type="inferred from homology"/>
<evidence type="ECO:0000256" key="4">
    <source>
        <dbReference type="ARBA" id="ARBA00022989"/>
    </source>
</evidence>
<feature type="transmembrane region" description="Helical" evidence="6">
    <location>
        <begin position="140"/>
        <end position="165"/>
    </location>
</feature>
<dbReference type="Gene3D" id="3.80.10.10">
    <property type="entry name" value="Ribonuclease Inhibitor"/>
    <property type="match status" value="1"/>
</dbReference>